<dbReference type="InterPro" id="IPR023997">
    <property type="entry name" value="TonB-dep_OMP_SusC/RagA_CS"/>
</dbReference>
<evidence type="ECO:0000259" key="11">
    <source>
        <dbReference type="Pfam" id="PF00593"/>
    </source>
</evidence>
<dbReference type="Gene3D" id="2.60.40.1120">
    <property type="entry name" value="Carboxypeptidase-like, regulatory domain"/>
    <property type="match status" value="1"/>
</dbReference>
<dbReference type="InterPro" id="IPR036942">
    <property type="entry name" value="Beta-barrel_TonB_sf"/>
</dbReference>
<evidence type="ECO:0000256" key="3">
    <source>
        <dbReference type="ARBA" id="ARBA00022452"/>
    </source>
</evidence>
<evidence type="ECO:0000256" key="5">
    <source>
        <dbReference type="ARBA" id="ARBA00023077"/>
    </source>
</evidence>
<dbReference type="Proteomes" id="UP000077164">
    <property type="component" value="Unassembled WGS sequence"/>
</dbReference>
<dbReference type="SUPFAM" id="SSF49464">
    <property type="entry name" value="Carboxypeptidase regulatory domain-like"/>
    <property type="match status" value="1"/>
</dbReference>
<keyword evidence="10" id="KW-0732">Signal</keyword>
<feature type="signal peptide" evidence="10">
    <location>
        <begin position="1"/>
        <end position="22"/>
    </location>
</feature>
<dbReference type="Pfam" id="PF13715">
    <property type="entry name" value="CarbopepD_reg_2"/>
    <property type="match status" value="1"/>
</dbReference>
<dbReference type="Pfam" id="PF00593">
    <property type="entry name" value="TonB_dep_Rec_b-barrel"/>
    <property type="match status" value="1"/>
</dbReference>
<dbReference type="GO" id="GO:0009279">
    <property type="term" value="C:cell outer membrane"/>
    <property type="evidence" value="ECO:0007669"/>
    <property type="project" value="UniProtKB-SubCell"/>
</dbReference>
<evidence type="ECO:0000256" key="4">
    <source>
        <dbReference type="ARBA" id="ARBA00022692"/>
    </source>
</evidence>
<dbReference type="InterPro" id="IPR012910">
    <property type="entry name" value="Plug_dom"/>
</dbReference>
<dbReference type="RefSeq" id="WP_066079693.1">
    <property type="nucleotide sequence ID" value="NZ_FRDK01000003.1"/>
</dbReference>
<keyword evidence="3 8" id="KW-1134">Transmembrane beta strand</keyword>
<dbReference type="NCBIfam" id="TIGR04056">
    <property type="entry name" value="OMP_RagA_SusC"/>
    <property type="match status" value="1"/>
</dbReference>
<evidence type="ECO:0000313" key="13">
    <source>
        <dbReference type="EMBL" id="OAB27884.1"/>
    </source>
</evidence>
<dbReference type="Gene3D" id="2.40.170.20">
    <property type="entry name" value="TonB-dependent receptor, beta-barrel domain"/>
    <property type="match status" value="1"/>
</dbReference>
<evidence type="ECO:0000256" key="10">
    <source>
        <dbReference type="SAM" id="SignalP"/>
    </source>
</evidence>
<dbReference type="Gene3D" id="2.170.130.10">
    <property type="entry name" value="TonB-dependent receptor, plug domain"/>
    <property type="match status" value="1"/>
</dbReference>
<evidence type="ECO:0000256" key="2">
    <source>
        <dbReference type="ARBA" id="ARBA00022448"/>
    </source>
</evidence>
<keyword evidence="14" id="KW-1185">Reference proteome</keyword>
<reference evidence="13 14" key="1">
    <citation type="submission" date="2016-03" db="EMBL/GenBank/DDBJ databases">
        <title>Draft genome sequence of Flavobacterium fryxellicola DSM 16209.</title>
        <authorList>
            <person name="Shin S.-K."/>
            <person name="Yi H."/>
        </authorList>
    </citation>
    <scope>NUCLEOTIDE SEQUENCE [LARGE SCALE GENOMIC DNA]</scope>
    <source>
        <strain evidence="13 14">DSM 16209</strain>
    </source>
</reference>
<accession>A0A167WZH7</accession>
<evidence type="ECO:0000256" key="8">
    <source>
        <dbReference type="PROSITE-ProRule" id="PRU01360"/>
    </source>
</evidence>
<comment type="caution">
    <text evidence="13">The sequence shown here is derived from an EMBL/GenBank/DDBJ whole genome shotgun (WGS) entry which is preliminary data.</text>
</comment>
<keyword evidence="4 8" id="KW-0812">Transmembrane</keyword>
<dbReference type="SUPFAM" id="SSF56935">
    <property type="entry name" value="Porins"/>
    <property type="match status" value="1"/>
</dbReference>
<proteinExistence type="inferred from homology"/>
<dbReference type="NCBIfam" id="TIGR04057">
    <property type="entry name" value="SusC_RagA_signa"/>
    <property type="match status" value="1"/>
</dbReference>
<gene>
    <name evidence="13" type="ORF">FBFR_08435</name>
</gene>
<feature type="domain" description="TonB-dependent receptor plug" evidence="12">
    <location>
        <begin position="113"/>
        <end position="232"/>
    </location>
</feature>
<evidence type="ECO:0000256" key="6">
    <source>
        <dbReference type="ARBA" id="ARBA00023136"/>
    </source>
</evidence>
<name>A0A167WZH7_9FLAO</name>
<feature type="domain" description="TonB-dependent receptor-like beta-barrel" evidence="11">
    <location>
        <begin position="413"/>
        <end position="802"/>
    </location>
</feature>
<feature type="chain" id="PRO_5007894167" description="SusC/RagA family TonB-linked outer membrane protein" evidence="10">
    <location>
        <begin position="23"/>
        <end position="1044"/>
    </location>
</feature>
<dbReference type="InterPro" id="IPR008969">
    <property type="entry name" value="CarboxyPept-like_regulatory"/>
</dbReference>
<evidence type="ECO:0000256" key="1">
    <source>
        <dbReference type="ARBA" id="ARBA00004571"/>
    </source>
</evidence>
<comment type="subcellular location">
    <subcellularLocation>
        <location evidence="1 8">Cell outer membrane</location>
        <topology evidence="1 8">Multi-pass membrane protein</topology>
    </subcellularLocation>
</comment>
<evidence type="ECO:0008006" key="15">
    <source>
        <dbReference type="Google" id="ProtNLM"/>
    </source>
</evidence>
<evidence type="ECO:0000256" key="9">
    <source>
        <dbReference type="RuleBase" id="RU003357"/>
    </source>
</evidence>
<dbReference type="InterPro" id="IPR023996">
    <property type="entry name" value="TonB-dep_OMP_SusC/RagA"/>
</dbReference>
<protein>
    <recommendedName>
        <fullName evidence="15">SusC/RagA family TonB-linked outer membrane protein</fullName>
    </recommendedName>
</protein>
<evidence type="ECO:0000313" key="14">
    <source>
        <dbReference type="Proteomes" id="UP000077164"/>
    </source>
</evidence>
<organism evidence="13 14">
    <name type="scientific">Flavobacterium fryxellicola</name>
    <dbReference type="NCBI Taxonomy" id="249352"/>
    <lineage>
        <taxon>Bacteria</taxon>
        <taxon>Pseudomonadati</taxon>
        <taxon>Bacteroidota</taxon>
        <taxon>Flavobacteriia</taxon>
        <taxon>Flavobacteriales</taxon>
        <taxon>Flavobacteriaceae</taxon>
        <taxon>Flavobacterium</taxon>
    </lineage>
</organism>
<sequence>MRLKFKWVFSLVLALSMQFSFAQERTVSGVVSDASGPVPGANVVVKGSRNGVQTDFDGKYSIKAKVGDVLVASFVGMQDVAVKVGISNTVNIKLQDGSVLEEVVVVGYGTQKRRDVNGAIAKIAGDRIKDIPVQSFDQALSGAASGVNVSQPNGVLGNQAVIRIRGVNSITLSSYPLIVIDGVPSWNGDNLNQNQAANNPLANINQADIESIEVLKDASSAAIYGSRAAAGVILITTKKGKAGKFTVNFDSSVSFTKPFNLIDVLDAQQFTDIKNEGLRNAGIPANGTTRGFYTMNDANGKLVDTNWYDLIYRTGVATNHSVSISGGNENTKYFLSAGQLEQEGMFVNNDFRRQTGRFTLDQKVTSWLTLGGTFNYTNSRNNGISTGSVAGSTFDSSGAARLAFAQAPNVGPFNNDGTYNLAPTQIGQGNNLTPLQWPNVKYILDNNKISNQNDHFISNFYVGLKLAKGLNFKSLYGIDNLLVENKDFLGPLNGNGQQFIGVATNTMNRYSRKSIQNILDYNVSLSDNHNLSALVGSERQYSKIDAWGASRRGVSDPFFNEYQGGFNTIVVSGNLLTENYLESYFGRVNYDYNKKYFVSLNARRDGYSAFAPDNKWGNFWGGSLGWNLTEESFFKNIVSSDIVNQLKLRASYGVVGNNQGLNDFASSSFYDAGVNGSNTTLFYNRAGNEKLKWETSNKTDLGLNFSLFNDRISGELGYYKNDIDGLILSVPQAASAGIPGNSILANVGSMRNTGYEATLSGKILDKGNFKWNASFNITSQKNLVTALDANNSDIIVATQLENTNIIRVGQSIGNFYIVQTGGVNPANGRRIFFHGDGTAVQYDHSAPVATRWTKVSDGSVTRAANQALDAKVMGPALPTFFGGFNNTFAYKGFDLNISVYFSGGNYVYNGTQAGLRDQRVWNNSVDVLNRWQNPGDVTDIPRIVFGDNVSNGSSMPISANLEKGDFMKVRNIALGYNLPKSFLDRMKLTSFRFYVSAQNAFTFTNYSGFDPEISSNGNANGSPSVDRNSAPMARTFSFGFNLGL</sequence>
<dbReference type="InterPro" id="IPR037066">
    <property type="entry name" value="Plug_dom_sf"/>
</dbReference>
<keyword evidence="7 8" id="KW-0998">Cell outer membrane</keyword>
<dbReference type="InterPro" id="IPR039426">
    <property type="entry name" value="TonB-dep_rcpt-like"/>
</dbReference>
<dbReference type="InterPro" id="IPR000531">
    <property type="entry name" value="Beta-barrel_TonB"/>
</dbReference>
<dbReference type="STRING" id="249352.SAMN05444395_103319"/>
<evidence type="ECO:0000259" key="12">
    <source>
        <dbReference type="Pfam" id="PF07715"/>
    </source>
</evidence>
<evidence type="ECO:0000256" key="7">
    <source>
        <dbReference type="ARBA" id="ARBA00023237"/>
    </source>
</evidence>
<dbReference type="EMBL" id="LVJE01000013">
    <property type="protein sequence ID" value="OAB27884.1"/>
    <property type="molecule type" value="Genomic_DNA"/>
</dbReference>
<dbReference type="AlphaFoldDB" id="A0A167WZH7"/>
<keyword evidence="6 8" id="KW-0472">Membrane</keyword>
<comment type="similarity">
    <text evidence="8 9">Belongs to the TonB-dependent receptor family.</text>
</comment>
<dbReference type="Pfam" id="PF07715">
    <property type="entry name" value="Plug"/>
    <property type="match status" value="1"/>
</dbReference>
<dbReference type="PROSITE" id="PS52016">
    <property type="entry name" value="TONB_DEPENDENT_REC_3"/>
    <property type="match status" value="1"/>
</dbReference>
<keyword evidence="2 8" id="KW-0813">Transport</keyword>
<keyword evidence="5 9" id="KW-0798">TonB box</keyword>